<evidence type="ECO:0000256" key="1">
    <source>
        <dbReference type="SAM" id="MobiDB-lite"/>
    </source>
</evidence>
<dbReference type="EMBL" id="CP063185">
    <property type="protein sequence ID" value="QYC74412.1"/>
    <property type="molecule type" value="Genomic_DNA"/>
</dbReference>
<feature type="region of interest" description="Disordered" evidence="1">
    <location>
        <begin position="50"/>
        <end position="71"/>
    </location>
</feature>
<organism evidence="2 3">
    <name type="scientific">Chlamydia suis</name>
    <dbReference type="NCBI Taxonomy" id="83559"/>
    <lineage>
        <taxon>Bacteria</taxon>
        <taxon>Pseudomonadati</taxon>
        <taxon>Chlamydiota</taxon>
        <taxon>Chlamydiia</taxon>
        <taxon>Chlamydiales</taxon>
        <taxon>Chlamydiaceae</taxon>
        <taxon>Chlamydia/Chlamydophila group</taxon>
        <taxon>Chlamydia</taxon>
    </lineage>
</organism>
<protein>
    <submittedName>
        <fullName evidence="2">Uncharacterized protein</fullName>
    </submittedName>
</protein>
<accession>A0AAQ0ELB2</accession>
<dbReference type="RefSeq" id="WP_080122348.1">
    <property type="nucleotide sequence ID" value="NZ_CP063062.1"/>
</dbReference>
<evidence type="ECO:0000313" key="2">
    <source>
        <dbReference type="EMBL" id="QYC74412.1"/>
    </source>
</evidence>
<reference evidence="2" key="1">
    <citation type="journal article" date="2021" name="Front. Microbiol.">
        <title>Generation of Tetracycline and Rifamycin Resistant Chlamydia Suis Recombinants.</title>
        <authorList>
            <person name="Marti H."/>
            <person name="Bommana S."/>
            <person name="Read T.D."/>
            <person name="Pesch T."/>
            <person name="Prahauser B."/>
            <person name="Dean D."/>
            <person name="Borel N."/>
        </authorList>
    </citation>
    <scope>NUCLEOTIDE SEQUENCE</scope>
    <source>
        <strain evidence="2">208.1</strain>
    </source>
</reference>
<name>A0AAQ0ELB2_9CHLA</name>
<evidence type="ECO:0000313" key="3">
    <source>
        <dbReference type="Proteomes" id="UP000825134"/>
    </source>
</evidence>
<sequence length="71" mass="7678">MTSLFLLICCATVLLTIGVTAVLVGSFLLGRPLSKGCGRRDCCQKKRSCSHKNKNLQPDNDYDDSSSSHSS</sequence>
<dbReference type="AlphaFoldDB" id="A0AAQ0ELB2"/>
<proteinExistence type="predicted"/>
<dbReference type="Proteomes" id="UP000825134">
    <property type="component" value="Chromosome"/>
</dbReference>
<gene>
    <name evidence="2" type="ORF">INQ84_00090</name>
</gene>